<dbReference type="PROSITE" id="PS51677">
    <property type="entry name" value="NODB"/>
    <property type="match status" value="1"/>
</dbReference>
<dbReference type="InterPro" id="IPR011330">
    <property type="entry name" value="Glyco_hydro/deAcase_b/a-brl"/>
</dbReference>
<dbReference type="SUPFAM" id="SSF88713">
    <property type="entry name" value="Glycoside hydrolase/deacetylase"/>
    <property type="match status" value="1"/>
</dbReference>
<organism evidence="6 7">
    <name type="scientific">Paenibacillus prosopidis</name>
    <dbReference type="NCBI Taxonomy" id="630520"/>
    <lineage>
        <taxon>Bacteria</taxon>
        <taxon>Bacillati</taxon>
        <taxon>Bacillota</taxon>
        <taxon>Bacilli</taxon>
        <taxon>Bacillales</taxon>
        <taxon>Paenibacillaceae</taxon>
        <taxon>Paenibacillus</taxon>
    </lineage>
</organism>
<dbReference type="EMBL" id="QPJD01000011">
    <property type="protein sequence ID" value="RCW44984.1"/>
    <property type="molecule type" value="Genomic_DNA"/>
</dbReference>
<evidence type="ECO:0000259" key="5">
    <source>
        <dbReference type="PROSITE" id="PS51677"/>
    </source>
</evidence>
<feature type="domain" description="NodB homology" evidence="5">
    <location>
        <begin position="98"/>
        <end position="281"/>
    </location>
</feature>
<keyword evidence="2" id="KW-0378">Hydrolase</keyword>
<name>A0A368VTD7_9BACL</name>
<evidence type="ECO:0000256" key="2">
    <source>
        <dbReference type="ARBA" id="ARBA00022801"/>
    </source>
</evidence>
<keyword evidence="4" id="KW-0732">Signal</keyword>
<dbReference type="PANTHER" id="PTHR10587">
    <property type="entry name" value="GLYCOSYL TRANSFERASE-RELATED"/>
    <property type="match status" value="1"/>
</dbReference>
<dbReference type="GO" id="GO:0046872">
    <property type="term" value="F:metal ion binding"/>
    <property type="evidence" value="ECO:0007669"/>
    <property type="project" value="UniProtKB-KW"/>
</dbReference>
<evidence type="ECO:0000256" key="1">
    <source>
        <dbReference type="ARBA" id="ARBA00022723"/>
    </source>
</evidence>
<evidence type="ECO:0000256" key="3">
    <source>
        <dbReference type="SAM" id="MobiDB-lite"/>
    </source>
</evidence>
<comment type="caution">
    <text evidence="6">The sequence shown here is derived from an EMBL/GenBank/DDBJ whole genome shotgun (WGS) entry which is preliminary data.</text>
</comment>
<feature type="signal peptide" evidence="4">
    <location>
        <begin position="1"/>
        <end position="21"/>
    </location>
</feature>
<evidence type="ECO:0000256" key="4">
    <source>
        <dbReference type="SAM" id="SignalP"/>
    </source>
</evidence>
<dbReference type="AlphaFoldDB" id="A0A368VTD7"/>
<dbReference type="GO" id="GO:0005975">
    <property type="term" value="P:carbohydrate metabolic process"/>
    <property type="evidence" value="ECO:0007669"/>
    <property type="project" value="InterPro"/>
</dbReference>
<dbReference type="Pfam" id="PF01522">
    <property type="entry name" value="Polysacc_deac_1"/>
    <property type="match status" value="1"/>
</dbReference>
<protein>
    <submittedName>
        <fullName evidence="6">Peptidoglycan/xylan/chitin deacetylase (PgdA/CDA1 family)</fullName>
    </submittedName>
</protein>
<feature type="chain" id="PRO_5039648861" evidence="4">
    <location>
        <begin position="22"/>
        <end position="290"/>
    </location>
</feature>
<dbReference type="Proteomes" id="UP000252415">
    <property type="component" value="Unassembled WGS sequence"/>
</dbReference>
<dbReference type="RefSeq" id="WP_114381683.1">
    <property type="nucleotide sequence ID" value="NZ_QPJD01000011.1"/>
</dbReference>
<dbReference type="GO" id="GO:0016020">
    <property type="term" value="C:membrane"/>
    <property type="evidence" value="ECO:0007669"/>
    <property type="project" value="TreeGrafter"/>
</dbReference>
<accession>A0A368VTD7</accession>
<feature type="region of interest" description="Disordered" evidence="3">
    <location>
        <begin position="43"/>
        <end position="66"/>
    </location>
</feature>
<dbReference type="CDD" id="cd10917">
    <property type="entry name" value="CE4_NodB_like_6s_7s"/>
    <property type="match status" value="1"/>
</dbReference>
<proteinExistence type="predicted"/>
<evidence type="ECO:0000313" key="6">
    <source>
        <dbReference type="EMBL" id="RCW44984.1"/>
    </source>
</evidence>
<dbReference type="InterPro" id="IPR002509">
    <property type="entry name" value="NODB_dom"/>
</dbReference>
<reference evidence="6 7" key="1">
    <citation type="submission" date="2018-07" db="EMBL/GenBank/DDBJ databases">
        <title>Genomic Encyclopedia of Type Strains, Phase III (KMG-III): the genomes of soil and plant-associated and newly described type strains.</title>
        <authorList>
            <person name="Whitman W."/>
        </authorList>
    </citation>
    <scope>NUCLEOTIDE SEQUENCE [LARGE SCALE GENOMIC DNA]</scope>
    <source>
        <strain evidence="6 7">CECT 7506</strain>
    </source>
</reference>
<dbReference type="PANTHER" id="PTHR10587:SF133">
    <property type="entry name" value="CHITIN DEACETYLASE 1-RELATED"/>
    <property type="match status" value="1"/>
</dbReference>
<gene>
    <name evidence="6" type="ORF">DFP97_111212</name>
</gene>
<keyword evidence="1" id="KW-0479">Metal-binding</keyword>
<sequence length="290" mass="32521">MKKLRLVAIAFGCILTLTACAQTDGNQARTNENRNLTEQKQLDVGENKRIRQLQTDDDTPKLTDGSEKTFRKADSLTLEDLRKKYSSTFLLNGKTDRREVALTFDDGPDAEFTPRVLDELKKAGIHATFFVVGNRIEANPEVFQRIIDEGHAVGNHTYNHPKCPKLSDAEFQEQIIRTDKIIRSYVGYLPSLFRPPYGAISEDQILWLAGNHKKVINWNVDSLDWKGLNADEVYTNVMTQTGTGSIILQHSAGGQGEDLTGTVEAISRIVEKLKQDGINFVTVPDMIDLK</sequence>
<dbReference type="OrthoDB" id="2649545at2"/>
<dbReference type="InterPro" id="IPR050248">
    <property type="entry name" value="Polysacc_deacetylase_ArnD"/>
</dbReference>
<evidence type="ECO:0000313" key="7">
    <source>
        <dbReference type="Proteomes" id="UP000252415"/>
    </source>
</evidence>
<dbReference type="GO" id="GO:0016810">
    <property type="term" value="F:hydrolase activity, acting on carbon-nitrogen (but not peptide) bonds"/>
    <property type="evidence" value="ECO:0007669"/>
    <property type="project" value="InterPro"/>
</dbReference>
<dbReference type="PROSITE" id="PS51257">
    <property type="entry name" value="PROKAR_LIPOPROTEIN"/>
    <property type="match status" value="1"/>
</dbReference>
<dbReference type="Gene3D" id="3.20.20.370">
    <property type="entry name" value="Glycoside hydrolase/deacetylase"/>
    <property type="match status" value="1"/>
</dbReference>
<keyword evidence="7" id="KW-1185">Reference proteome</keyword>